<dbReference type="Proteomes" id="UP000190744">
    <property type="component" value="Unassembled WGS sequence"/>
</dbReference>
<dbReference type="InterPro" id="IPR036412">
    <property type="entry name" value="HAD-like_sf"/>
</dbReference>
<feature type="domain" description="PLD phosphodiesterase" evidence="11">
    <location>
        <begin position="179"/>
        <end position="205"/>
    </location>
</feature>
<dbReference type="GO" id="GO:0008444">
    <property type="term" value="F:CDP-diacylglycerol-glycerol-3-phosphate 3-phosphatidyltransferase activity"/>
    <property type="evidence" value="ECO:0007669"/>
    <property type="project" value="UniProtKB-EC"/>
</dbReference>
<dbReference type="Pfam" id="PF13091">
    <property type="entry name" value="PLDc_2"/>
    <property type="match status" value="1"/>
</dbReference>
<dbReference type="Gene3D" id="1.10.150.240">
    <property type="entry name" value="Putative phosphatase, domain 2"/>
    <property type="match status" value="1"/>
</dbReference>
<dbReference type="InterPro" id="IPR025202">
    <property type="entry name" value="PLD-like_dom"/>
</dbReference>
<comment type="pathway">
    <text evidence="1 10">Phospholipid metabolism; phosphatidylglycerol biosynthesis; phosphatidylglycerol from CDP-diacylglycerol: step 1/2.</text>
</comment>
<dbReference type="SFLD" id="SFLDS00003">
    <property type="entry name" value="Haloacid_Dehalogenase"/>
    <property type="match status" value="1"/>
</dbReference>
<keyword evidence="10" id="KW-0496">Mitochondrion</keyword>
<dbReference type="InterPro" id="IPR023214">
    <property type="entry name" value="HAD_sf"/>
</dbReference>
<dbReference type="PANTHER" id="PTHR12586:SF1">
    <property type="entry name" value="CDP-DIACYLGLYCEROL--GLYCEROL-3-PHOSPHATE 3-PHOSPHATIDYLTRANSFERASE, MITOCHONDRIAL"/>
    <property type="match status" value="1"/>
</dbReference>
<keyword evidence="3 10" id="KW-0444">Lipid biosynthesis</keyword>
<dbReference type="Gene3D" id="3.40.50.1000">
    <property type="entry name" value="HAD superfamily/HAD-like"/>
    <property type="match status" value="1"/>
</dbReference>
<dbReference type="CDD" id="cd09137">
    <property type="entry name" value="PLDc_PGS1_euk_2"/>
    <property type="match status" value="1"/>
</dbReference>
<dbReference type="AlphaFoldDB" id="A0A1S9RWM7"/>
<evidence type="ECO:0000256" key="3">
    <source>
        <dbReference type="ARBA" id="ARBA00022516"/>
    </source>
</evidence>
<protein>
    <recommendedName>
        <fullName evidence="10">CDP-diacylglycerol--glycerol-3-phosphate 3-phosphatidyltransferase</fullName>
        <ecNumber evidence="10">2.7.8.5</ecNumber>
    </recommendedName>
</protein>
<comment type="subcellular location">
    <subcellularLocation>
        <location evidence="10">Mitochondrion</location>
    </subcellularLocation>
</comment>
<dbReference type="PROSITE" id="PS50035">
    <property type="entry name" value="PLD"/>
    <property type="match status" value="1"/>
</dbReference>
<dbReference type="EMBL" id="LJBN01000102">
    <property type="protein sequence ID" value="OOQ89816.1"/>
    <property type="molecule type" value="Genomic_DNA"/>
</dbReference>
<dbReference type="InterPro" id="IPR016270">
    <property type="entry name" value="PGS1"/>
</dbReference>
<accession>A0A1S9RWM7</accession>
<dbReference type="Gene3D" id="3.30.870.10">
    <property type="entry name" value="Endonuclease Chain A"/>
    <property type="match status" value="2"/>
</dbReference>
<evidence type="ECO:0000256" key="4">
    <source>
        <dbReference type="ARBA" id="ARBA00022679"/>
    </source>
</evidence>
<gene>
    <name evidence="12" type="primary">PGS1</name>
    <name evidence="12" type="ORF">PEBR_06682</name>
</gene>
<evidence type="ECO:0000256" key="5">
    <source>
        <dbReference type="ARBA" id="ARBA00022737"/>
    </source>
</evidence>
<dbReference type="SUPFAM" id="SSF56024">
    <property type="entry name" value="Phospholipase D/nuclease"/>
    <property type="match status" value="1"/>
</dbReference>
<evidence type="ECO:0000256" key="7">
    <source>
        <dbReference type="ARBA" id="ARBA00023209"/>
    </source>
</evidence>
<reference evidence="13" key="1">
    <citation type="submission" date="2015-09" db="EMBL/GenBank/DDBJ databases">
        <authorList>
            <person name="Fill T.P."/>
            <person name="Baretta J.F."/>
            <person name="de Almeida L.G."/>
            <person name="Rocha M."/>
            <person name="de Souza D.H."/>
            <person name="Malavazi I."/>
            <person name="Cerdeira L.T."/>
            <person name="Hong H."/>
            <person name="Samborskyy M."/>
            <person name="de Vasconcelos A.T."/>
            <person name="Leadlay P."/>
            <person name="Rodrigues-Filho E."/>
        </authorList>
    </citation>
    <scope>NUCLEOTIDE SEQUENCE [LARGE SCALE GENOMIC DNA]</scope>
    <source>
        <strain evidence="13">LaBioMMi 136</strain>
    </source>
</reference>
<dbReference type="InterPro" id="IPR023198">
    <property type="entry name" value="PGP-like_dom2"/>
</dbReference>
<dbReference type="EC" id="2.7.8.5" evidence="10"/>
<evidence type="ECO:0000256" key="2">
    <source>
        <dbReference type="ARBA" id="ARBA00010682"/>
    </source>
</evidence>
<dbReference type="PANTHER" id="PTHR12586">
    <property type="entry name" value="CDP-DIACYLGLYCEROL--SERINE O-PHOSPHATIDYLTRANSFERASE"/>
    <property type="match status" value="1"/>
</dbReference>
<organism evidence="12 13">
    <name type="scientific">Penicillium brasilianum</name>
    <dbReference type="NCBI Taxonomy" id="104259"/>
    <lineage>
        <taxon>Eukaryota</taxon>
        <taxon>Fungi</taxon>
        <taxon>Dikarya</taxon>
        <taxon>Ascomycota</taxon>
        <taxon>Pezizomycotina</taxon>
        <taxon>Eurotiomycetes</taxon>
        <taxon>Eurotiomycetidae</taxon>
        <taxon>Eurotiales</taxon>
        <taxon>Aspergillaceae</taxon>
        <taxon>Penicillium</taxon>
    </lineage>
</organism>
<evidence type="ECO:0000256" key="8">
    <source>
        <dbReference type="ARBA" id="ARBA00023264"/>
    </source>
</evidence>
<dbReference type="UniPathway" id="UPA00084">
    <property type="reaction ID" value="UER00503"/>
</dbReference>
<sequence length="812" mass="91166">MFGRVGGQALRCAARRPFARRKLCDRRFSAQTGVNTTAASAPSPLGGITVELDRIAPRFEIPASQITILDSPANFFSALKNKIRNAKRRIYLSTLYIGKTEYELIETISHALRDNPELKVSILTDALRGTRETPNPSCASLLCSLVSEYGSDRVEIRMFHTPNLTGLKKKWIPKRINEGWGLQHMKLYGVDDEIIISGANLSEDYFTNRLDRYHVFDSKALTDYYARIHHAVCNLSFQVLPDPHSNSGYVLDWPTSNGAPSPLDNPQDFVSYASNVLSPLIQASDQKPALSSSSSSQTFVYPVAQFTPLLKPDTSTEFPAVTSILRLLSESPAFAGARWLFTAGYFNIHPVLSSLLIASTSTASEKASTTQGTVLTASPWANGFYGSPGVSGMLPAAYTHLSARFLDRVAAAQATNFIQLKEWRRGTVGTPDGWTYHAKGLWITLPREEHPSLTFVGSSNYTKRSYSLDLEVGALVVTNDQDLKEKLGKETQWLQEDSKQISRDDLMRTERRVGWKVRLAMWIVEKVASRYHYPTTRESESPKRRLLGEWLMKPEATQLKAGRIHLFVEMSESGLNLQAVLSSKTWFGFDLDDTLHEFRKASSQASLNVFEVISSKYGKQVDHLRARYQEILKESTAHAFTDGRTSTEYRRERFTRLLQADGIDESEDIDRLLRIYQSSLRSNLTLKAGAFQLLQTLQRLNKNVIVITEGPADAQEWTVRELGLWPYVDILVTTNEIGKSKVDGLFGAVLEKYDIQPGDMAYFGDNEVRDVRAAQKEGILAILYDQKQENNFKCPHTSRVNSWDTLQSILLG</sequence>
<dbReference type="SMART" id="SM00155">
    <property type="entry name" value="PLDc"/>
    <property type="match status" value="2"/>
</dbReference>
<evidence type="ECO:0000256" key="10">
    <source>
        <dbReference type="RuleBase" id="RU365024"/>
    </source>
</evidence>
<dbReference type="SFLD" id="SFLDG01129">
    <property type="entry name" value="C1.5:_HAD__Beta-PGM__Phosphata"/>
    <property type="match status" value="1"/>
</dbReference>
<evidence type="ECO:0000256" key="9">
    <source>
        <dbReference type="ARBA" id="ARBA00048586"/>
    </source>
</evidence>
<keyword evidence="7 10" id="KW-0594">Phospholipid biosynthesis</keyword>
<comment type="caution">
    <text evidence="12">The sequence shown here is derived from an EMBL/GenBank/DDBJ whole genome shotgun (WGS) entry which is preliminary data.</text>
</comment>
<comment type="function">
    <text evidence="10">Functions in the biosynthesis of the anionic phospholipids phosphatidylglycerol and cardiolipin.</text>
</comment>
<comment type="catalytic activity">
    <reaction evidence="9 10">
        <text>a CDP-1,2-diacyl-sn-glycerol + sn-glycerol 3-phosphate = a 1,2-diacyl-sn-glycero-3-phospho-(1'-sn-glycero-3'-phosphate) + CMP + H(+)</text>
        <dbReference type="Rhea" id="RHEA:12593"/>
        <dbReference type="ChEBI" id="CHEBI:15378"/>
        <dbReference type="ChEBI" id="CHEBI:57597"/>
        <dbReference type="ChEBI" id="CHEBI:58332"/>
        <dbReference type="ChEBI" id="CHEBI:60110"/>
        <dbReference type="ChEBI" id="CHEBI:60377"/>
        <dbReference type="EC" id="2.7.8.5"/>
    </reaction>
</comment>
<keyword evidence="4 10" id="KW-0808">Transferase</keyword>
<evidence type="ECO:0000313" key="13">
    <source>
        <dbReference type="Proteomes" id="UP000190744"/>
    </source>
</evidence>
<dbReference type="SUPFAM" id="SSF56784">
    <property type="entry name" value="HAD-like"/>
    <property type="match status" value="1"/>
</dbReference>
<evidence type="ECO:0000259" key="11">
    <source>
        <dbReference type="PROSITE" id="PS50035"/>
    </source>
</evidence>
<keyword evidence="10" id="KW-0547">Nucleotide-binding</keyword>
<dbReference type="InterPro" id="IPR001736">
    <property type="entry name" value="PLipase_D/transphosphatidylase"/>
</dbReference>
<evidence type="ECO:0000256" key="6">
    <source>
        <dbReference type="ARBA" id="ARBA00023098"/>
    </source>
</evidence>
<keyword evidence="5" id="KW-0677">Repeat</keyword>
<keyword evidence="10" id="KW-0067">ATP-binding</keyword>
<dbReference type="CDD" id="cd09135">
    <property type="entry name" value="PLDc_PGS1_euk_1"/>
    <property type="match status" value="1"/>
</dbReference>
<comment type="similarity">
    <text evidence="2 10">Belongs to the CDP-alcohol phosphatidyltransferase class-II family.</text>
</comment>
<keyword evidence="8 10" id="KW-1208">Phospholipid metabolism</keyword>
<name>A0A1S9RWM7_PENBI</name>
<dbReference type="Pfam" id="PF00702">
    <property type="entry name" value="Hydrolase"/>
    <property type="match status" value="1"/>
</dbReference>
<evidence type="ECO:0000313" key="12">
    <source>
        <dbReference type="EMBL" id="OOQ89816.1"/>
    </source>
</evidence>
<proteinExistence type="inferred from homology"/>
<dbReference type="CDD" id="cd01427">
    <property type="entry name" value="HAD_like"/>
    <property type="match status" value="1"/>
</dbReference>
<keyword evidence="6 10" id="KW-0443">Lipid metabolism</keyword>
<dbReference type="GO" id="GO:0005524">
    <property type="term" value="F:ATP binding"/>
    <property type="evidence" value="ECO:0007669"/>
    <property type="project" value="UniProtKB-KW"/>
</dbReference>
<dbReference type="GO" id="GO:0032049">
    <property type="term" value="P:cardiolipin biosynthetic process"/>
    <property type="evidence" value="ECO:0007669"/>
    <property type="project" value="InterPro"/>
</dbReference>
<evidence type="ECO:0000256" key="1">
    <source>
        <dbReference type="ARBA" id="ARBA00005042"/>
    </source>
</evidence>
<dbReference type="GO" id="GO:0005739">
    <property type="term" value="C:mitochondrion"/>
    <property type="evidence" value="ECO:0007669"/>
    <property type="project" value="UniProtKB-SubCell"/>
</dbReference>